<dbReference type="OrthoDB" id="6465216at2"/>
<organism evidence="1 2">
    <name type="scientific">Morganella psychrotolerans</name>
    <dbReference type="NCBI Taxonomy" id="368603"/>
    <lineage>
        <taxon>Bacteria</taxon>
        <taxon>Pseudomonadati</taxon>
        <taxon>Pseudomonadota</taxon>
        <taxon>Gammaproteobacteria</taxon>
        <taxon>Enterobacterales</taxon>
        <taxon>Morganellaceae</taxon>
        <taxon>Morganella</taxon>
    </lineage>
</organism>
<keyword evidence="2" id="KW-1185">Reference proteome</keyword>
<dbReference type="RefSeq" id="WP_067401215.1">
    <property type="nucleotide sequence ID" value="NZ_LZEY01000012.1"/>
</dbReference>
<gene>
    <name evidence="1" type="ORF">AYY18_03225</name>
</gene>
<evidence type="ECO:0000313" key="1">
    <source>
        <dbReference type="EMBL" id="OBU10964.1"/>
    </source>
</evidence>
<protein>
    <submittedName>
        <fullName evidence="1">Uncharacterized protein</fullName>
    </submittedName>
</protein>
<dbReference type="Proteomes" id="UP000092377">
    <property type="component" value="Unassembled WGS sequence"/>
</dbReference>
<accession>A0A1B8HNW3</accession>
<sequence>MAAPHYFCGKIKSGDKHIIAVLLYGYIHYIARDGRKGLKMKELNIVEVNAVSGAGRLQDAMTSFGGRIGTKFGGEKGAALVGGLGNKLGGRVETALKGIPVVGKLLGKLLG</sequence>
<name>A0A1B8HNW3_9GAMM</name>
<evidence type="ECO:0000313" key="2">
    <source>
        <dbReference type="Proteomes" id="UP000092377"/>
    </source>
</evidence>
<proteinExistence type="predicted"/>
<comment type="caution">
    <text evidence="1">The sequence shown here is derived from an EMBL/GenBank/DDBJ whole genome shotgun (WGS) entry which is preliminary data.</text>
</comment>
<dbReference type="AlphaFoldDB" id="A0A1B8HNW3"/>
<dbReference type="EMBL" id="LZEY01000012">
    <property type="protein sequence ID" value="OBU10964.1"/>
    <property type="molecule type" value="Genomic_DNA"/>
</dbReference>
<reference evidence="2" key="1">
    <citation type="submission" date="2016-06" db="EMBL/GenBank/DDBJ databases">
        <authorList>
            <person name="Butler K."/>
        </authorList>
    </citation>
    <scope>NUCLEOTIDE SEQUENCE [LARGE SCALE GENOMIC DNA]</scope>
    <source>
        <strain evidence="2">GCSL-Mp20</strain>
    </source>
</reference>